<dbReference type="AlphaFoldDB" id="A0A2V0NT84"/>
<sequence>MAAAKTEVLVLPILRRAWLQHVCRADASAAPPPAPWTSGSTLGDKARLLAAAAQRWGAAKVDQQWHTIQTAPEGSMNGRLYRLAQWVLRRVDPDESFLKDLPSAPGALVEFRHPTSVPERLLRRRLRLLSRARAPLHQKRTWYWAAAILPQVPLAVLPLPNVPIYYSLWRVWSHYCAGKGARALQASLEVASDAQRRELAARLAALQASGQVALRPGEWPARLVAELAPASAESSGSAAGDAAVGSGSGGSATGDAAGSGSGGGGGGSGQQEQRGHQQQAPRAPLFLADGWLEEVVDPAARQSSALPESAIAKIIERWRQDHLMEHYRAAERRCLDKDAATSSGGAGGKAV</sequence>
<dbReference type="InterPro" id="IPR018786">
    <property type="entry name" value="Mit_KHE1"/>
</dbReference>
<evidence type="ECO:0000313" key="3">
    <source>
        <dbReference type="Proteomes" id="UP000247498"/>
    </source>
</evidence>
<dbReference type="GO" id="GO:0006813">
    <property type="term" value="P:potassium ion transport"/>
    <property type="evidence" value="ECO:0007669"/>
    <property type="project" value="TreeGrafter"/>
</dbReference>
<name>A0A2V0NT84_9CHLO</name>
<dbReference type="GO" id="GO:1902600">
    <property type="term" value="P:proton transmembrane transport"/>
    <property type="evidence" value="ECO:0007669"/>
    <property type="project" value="TreeGrafter"/>
</dbReference>
<feature type="compositionally biased region" description="Polar residues" evidence="1">
    <location>
        <begin position="270"/>
        <end position="280"/>
    </location>
</feature>
<evidence type="ECO:0000313" key="2">
    <source>
        <dbReference type="EMBL" id="GBF88045.1"/>
    </source>
</evidence>
<dbReference type="Pfam" id="PF10173">
    <property type="entry name" value="Mit_KHE1"/>
    <property type="match status" value="1"/>
</dbReference>
<dbReference type="PANTHER" id="PTHR28062:SF1">
    <property type="entry name" value="TRANSMEMBRANE PROTEIN"/>
    <property type="match status" value="1"/>
</dbReference>
<proteinExistence type="predicted"/>
<dbReference type="OrthoDB" id="5562676at2759"/>
<protein>
    <submittedName>
        <fullName evidence="2">Uncharacterized protein</fullName>
    </submittedName>
</protein>
<reference evidence="2 3" key="1">
    <citation type="journal article" date="2018" name="Sci. Rep.">
        <title>Raphidocelis subcapitata (=Pseudokirchneriella subcapitata) provides an insight into genome evolution and environmental adaptations in the Sphaeropleales.</title>
        <authorList>
            <person name="Suzuki S."/>
            <person name="Yamaguchi H."/>
            <person name="Nakajima N."/>
            <person name="Kawachi M."/>
        </authorList>
    </citation>
    <scope>NUCLEOTIDE SEQUENCE [LARGE SCALE GENOMIC DNA]</scope>
    <source>
        <strain evidence="2 3">NIES-35</strain>
    </source>
</reference>
<dbReference type="Proteomes" id="UP000247498">
    <property type="component" value="Unassembled WGS sequence"/>
</dbReference>
<evidence type="ECO:0000256" key="1">
    <source>
        <dbReference type="SAM" id="MobiDB-lite"/>
    </source>
</evidence>
<dbReference type="PANTHER" id="PTHR28062">
    <property type="entry name" value="K+-H+ EXCHANGE-LIKE PROTEIN"/>
    <property type="match status" value="1"/>
</dbReference>
<gene>
    <name evidence="2" type="ORF">Rsub_00757</name>
</gene>
<organism evidence="2 3">
    <name type="scientific">Raphidocelis subcapitata</name>
    <dbReference type="NCBI Taxonomy" id="307507"/>
    <lineage>
        <taxon>Eukaryota</taxon>
        <taxon>Viridiplantae</taxon>
        <taxon>Chlorophyta</taxon>
        <taxon>core chlorophytes</taxon>
        <taxon>Chlorophyceae</taxon>
        <taxon>CS clade</taxon>
        <taxon>Sphaeropleales</taxon>
        <taxon>Selenastraceae</taxon>
        <taxon>Raphidocelis</taxon>
    </lineage>
</organism>
<dbReference type="GO" id="GO:0005743">
    <property type="term" value="C:mitochondrial inner membrane"/>
    <property type="evidence" value="ECO:0007669"/>
    <property type="project" value="TreeGrafter"/>
</dbReference>
<dbReference type="EMBL" id="BDRX01000003">
    <property type="protein sequence ID" value="GBF88045.1"/>
    <property type="molecule type" value="Genomic_DNA"/>
</dbReference>
<feature type="compositionally biased region" description="Low complexity" evidence="1">
    <location>
        <begin position="235"/>
        <end position="245"/>
    </location>
</feature>
<dbReference type="InParanoid" id="A0A2V0NT84"/>
<feature type="region of interest" description="Disordered" evidence="1">
    <location>
        <begin position="235"/>
        <end position="281"/>
    </location>
</feature>
<comment type="caution">
    <text evidence="2">The sequence shown here is derived from an EMBL/GenBank/DDBJ whole genome shotgun (WGS) entry which is preliminary data.</text>
</comment>
<keyword evidence="3" id="KW-1185">Reference proteome</keyword>
<accession>A0A2V0NT84</accession>
<feature type="compositionally biased region" description="Gly residues" evidence="1">
    <location>
        <begin position="246"/>
        <end position="269"/>
    </location>
</feature>